<evidence type="ECO:0000313" key="5">
    <source>
        <dbReference type="EMBL" id="EKX73758.1"/>
    </source>
</evidence>
<comment type="caution">
    <text evidence="5">The sequence shown here is derived from an EMBL/GenBank/DDBJ whole genome shotgun (WGS) entry which is preliminary data.</text>
</comment>
<dbReference type="RefSeq" id="XP_004833210.1">
    <property type="nucleotide sequence ID" value="XM_004833153.1"/>
</dbReference>
<dbReference type="Proteomes" id="UP000031512">
    <property type="component" value="Unassembled WGS sequence"/>
</dbReference>
<dbReference type="PROSITE" id="PS50216">
    <property type="entry name" value="DHHC"/>
    <property type="match status" value="1"/>
</dbReference>
<dbReference type="PANTHER" id="PTHR13793">
    <property type="entry name" value="PHD FINGER PROTEINS"/>
    <property type="match status" value="1"/>
</dbReference>
<evidence type="ECO:0000256" key="2">
    <source>
        <dbReference type="ARBA" id="ARBA00022771"/>
    </source>
</evidence>
<dbReference type="InterPro" id="IPR050701">
    <property type="entry name" value="Histone_Mod_Regulator"/>
</dbReference>
<dbReference type="PANTHER" id="PTHR13793:SF107">
    <property type="entry name" value="BROMODOMAIN-CONTAINING PROTEIN HOMOLOG"/>
    <property type="match status" value="1"/>
</dbReference>
<protein>
    <recommendedName>
        <fullName evidence="4">Zinc finger PHD-type domain-containing protein</fullName>
    </recommendedName>
</protein>
<dbReference type="VEuPathDB" id="PiroplasmaDB:BEWA_037950"/>
<dbReference type="eggNOG" id="KOG1080">
    <property type="taxonomic scope" value="Eukaryota"/>
</dbReference>
<feature type="domain" description="Zinc finger PHD-type" evidence="4">
    <location>
        <begin position="690"/>
        <end position="747"/>
    </location>
</feature>
<organism evidence="5 6">
    <name type="scientific">Theileria equi strain WA</name>
    <dbReference type="NCBI Taxonomy" id="1537102"/>
    <lineage>
        <taxon>Eukaryota</taxon>
        <taxon>Sar</taxon>
        <taxon>Alveolata</taxon>
        <taxon>Apicomplexa</taxon>
        <taxon>Aconoidasida</taxon>
        <taxon>Piroplasmida</taxon>
        <taxon>Theileriidae</taxon>
        <taxon>Theileria</taxon>
    </lineage>
</organism>
<dbReference type="OrthoDB" id="366266at2759"/>
<proteinExistence type="predicted"/>
<dbReference type="Pfam" id="PF13832">
    <property type="entry name" value="zf-HC5HC2H_2"/>
    <property type="match status" value="1"/>
</dbReference>
<dbReference type="InterPro" id="IPR001965">
    <property type="entry name" value="Znf_PHD"/>
</dbReference>
<reference evidence="5 6" key="1">
    <citation type="journal article" date="2012" name="BMC Genomics">
        <title>Comparative genomic analysis and phylogenetic position of Theileria equi.</title>
        <authorList>
            <person name="Kappmeyer L.S."/>
            <person name="Thiagarajan M."/>
            <person name="Herndon D.R."/>
            <person name="Ramsay J.D."/>
            <person name="Caler E."/>
            <person name="Djikeng A."/>
            <person name="Gillespie J.J."/>
            <person name="Lau A.O."/>
            <person name="Roalson E.H."/>
            <person name="Silva J.C."/>
            <person name="Silva M.G."/>
            <person name="Suarez C.E."/>
            <person name="Ueti M.W."/>
            <person name="Nene V.M."/>
            <person name="Mealey R.H."/>
            <person name="Knowles D.P."/>
            <person name="Brayton K.A."/>
        </authorList>
    </citation>
    <scope>NUCLEOTIDE SEQUENCE [LARGE SCALE GENOMIC DNA]</scope>
    <source>
        <strain evidence="5 6">WA</strain>
    </source>
</reference>
<dbReference type="InterPro" id="IPR013083">
    <property type="entry name" value="Znf_RING/FYVE/PHD"/>
</dbReference>
<dbReference type="CDD" id="cd15571">
    <property type="entry name" value="ePHD"/>
    <property type="match status" value="1"/>
</dbReference>
<evidence type="ECO:0000259" key="4">
    <source>
        <dbReference type="SMART" id="SM00249"/>
    </source>
</evidence>
<keyword evidence="1" id="KW-0479">Metal-binding</keyword>
<accession>L1LF36</accession>
<keyword evidence="3" id="KW-0862">Zinc</keyword>
<dbReference type="AlphaFoldDB" id="L1LF36"/>
<evidence type="ECO:0000256" key="1">
    <source>
        <dbReference type="ARBA" id="ARBA00022723"/>
    </source>
</evidence>
<name>L1LF36_THEEQ</name>
<dbReference type="KEGG" id="beq:BEWA_037950"/>
<feature type="domain" description="Zinc finger PHD-type" evidence="4">
    <location>
        <begin position="831"/>
        <end position="904"/>
    </location>
</feature>
<sequence>MSAKHTKGPSNHKYETNNEPPFSFEEFIFSRYEVLPIERRTTCIICKRTTSSGYTYNGSTIFSHPDCLSLLMFYEFMNNFDISTSQSCALNSNSLVQILDTNRIFRHLESDNNKCYSCAAKNAFFKCSSENCPNYIHLHCAGGGSIVVDANYQYNKRNNYRFLLCQTHLKDDEIDIVKCRFLSKLSLTAEYMNIQHTSSVEQKDITPNTNENLKRREQNATSPGSIQKHCRSSTTKINYNHNLYFQKTEQPFATKKSAYNSFQQAFSGTNTQYMQSINTLVLEYNALRRNTNQKNLRGFEWWYYEILFARIRPDIFEDLLVPENDPLYHLYSDIKGILNFERNSYSLTDLKRIFNGSEIGIQSVINSLLLNVSPKLEISDVSPTEDDDANYTFWGLNSLPNCGDKHSTLSHNSGNITKSGDSNAEMYRPRFALVNLNNRASWISFIFLYNTELMPKPEVVILDYIPLSILEYEYFHRILRSVYYIPREDLLGPTILPLLSSSNVKNNNENVLEFNKNTINLNGYSWELEPPLYSYMKSFNSNSSKSSNILDRKLFGHIELAEICKDGFLNFAKQFSSSCKGVSSDNFVAKQSIALITALKAVDDALDQHKKQLANSIRMENEYYSHCHHNKSLIEKSKEISASMHRWVHFKTVFQQSMDNFISSMYSSLNTDAEIEIPQHDSNIATSKEYCSVCLMPELSHKHMLQQCMRCCVRVHHRCYASYRPLFNPKVTKQEDSLTSWLCEPCEHEIGITSRYDVNHNSAICCVCSSSGGAMKKVGTSFHASNKGHLSSPIWIHLVCAVFLMPNVTCLDWYALSMWDLRDIKYNVVDCCSVCRVSGGYTLKCSDDSCNLKFHPMCAWVGGNYVEYSPFHNTATLSSMLKYDSTWNDVFPAICLRPYCIKHSTEKFNEKVVKEQSLKRSFAYTHYLYHPDPFGKQKIRPRISRLPLEPIYSPVTITKQGAIKSEPRVVPQGPLPIGGKKIGPDGFGYITQPKPRIKLQEVPHPYHSQPTLISIVYGLPRALSGESPRYGINAITTYLGTKEQTNLPASRHNNGNVPSNIRSSCNGPPVMIGQYPKNRNAINQYSHFPKGAYSHPNQKIYNPRYNNIQHKNLNAMPFDPLSAMVSKLIYFYSYIHLEQGKATEYFQTSG</sequence>
<dbReference type="GeneID" id="15803122"/>
<gene>
    <name evidence="5" type="ORF">BEWA_037950</name>
</gene>
<dbReference type="GO" id="GO:0006357">
    <property type="term" value="P:regulation of transcription by RNA polymerase II"/>
    <property type="evidence" value="ECO:0007669"/>
    <property type="project" value="TreeGrafter"/>
</dbReference>
<dbReference type="Gene3D" id="3.30.40.10">
    <property type="entry name" value="Zinc/RING finger domain, C3HC4 (zinc finger)"/>
    <property type="match status" value="3"/>
</dbReference>
<evidence type="ECO:0000256" key="3">
    <source>
        <dbReference type="ARBA" id="ARBA00022833"/>
    </source>
</evidence>
<feature type="domain" description="Zinc finger PHD-type" evidence="4">
    <location>
        <begin position="114"/>
        <end position="169"/>
    </location>
</feature>
<dbReference type="GO" id="GO:0008270">
    <property type="term" value="F:zinc ion binding"/>
    <property type="evidence" value="ECO:0007669"/>
    <property type="project" value="UniProtKB-KW"/>
</dbReference>
<keyword evidence="2" id="KW-0863">Zinc-finger</keyword>
<keyword evidence="6" id="KW-1185">Reference proteome</keyword>
<dbReference type="STRING" id="1537102.L1LF36"/>
<evidence type="ECO:0000313" key="6">
    <source>
        <dbReference type="Proteomes" id="UP000031512"/>
    </source>
</evidence>
<dbReference type="SMART" id="SM00249">
    <property type="entry name" value="PHD"/>
    <property type="match status" value="3"/>
</dbReference>
<dbReference type="EMBL" id="ACOU01000002">
    <property type="protein sequence ID" value="EKX73758.1"/>
    <property type="molecule type" value="Genomic_DNA"/>
</dbReference>